<feature type="region of interest" description="Disordered" evidence="1">
    <location>
        <begin position="1"/>
        <end position="20"/>
    </location>
</feature>
<evidence type="ECO:0000256" key="1">
    <source>
        <dbReference type="SAM" id="MobiDB-lite"/>
    </source>
</evidence>
<dbReference type="Proteomes" id="UP000815677">
    <property type="component" value="Unassembled WGS sequence"/>
</dbReference>
<protein>
    <submittedName>
        <fullName evidence="2">Uncharacterized protein</fullName>
    </submittedName>
</protein>
<evidence type="ECO:0000313" key="3">
    <source>
        <dbReference type="Proteomes" id="UP000815677"/>
    </source>
</evidence>
<organism evidence="2 3">
    <name type="scientific">Mycena chlorophos</name>
    <name type="common">Agaric fungus</name>
    <name type="synonym">Agaricus chlorophos</name>
    <dbReference type="NCBI Taxonomy" id="658473"/>
    <lineage>
        <taxon>Eukaryota</taxon>
        <taxon>Fungi</taxon>
        <taxon>Dikarya</taxon>
        <taxon>Basidiomycota</taxon>
        <taxon>Agaricomycotina</taxon>
        <taxon>Agaricomycetes</taxon>
        <taxon>Agaricomycetidae</taxon>
        <taxon>Agaricales</taxon>
        <taxon>Marasmiineae</taxon>
        <taxon>Mycenaceae</taxon>
        <taxon>Mycena</taxon>
    </lineage>
</organism>
<dbReference type="EMBL" id="DF838317">
    <property type="protein sequence ID" value="GAT42829.1"/>
    <property type="molecule type" value="Genomic_DNA"/>
</dbReference>
<name>A0ABQ0KV89_MYCCL</name>
<keyword evidence="3" id="KW-1185">Reference proteome</keyword>
<accession>A0ABQ0KV89</accession>
<evidence type="ECO:0000313" key="2">
    <source>
        <dbReference type="EMBL" id="GAT42829.1"/>
    </source>
</evidence>
<gene>
    <name evidence="2" type="ORF">MCHLO_00528</name>
</gene>
<reference evidence="2" key="1">
    <citation type="submission" date="2014-09" db="EMBL/GenBank/DDBJ databases">
        <title>Genome sequence of the luminous mushroom Mycena chlorophos for searching fungal bioluminescence genes.</title>
        <authorList>
            <person name="Tanaka Y."/>
            <person name="Kasuga D."/>
            <person name="Oba Y."/>
            <person name="Hase S."/>
            <person name="Sato K."/>
            <person name="Oba Y."/>
            <person name="Sakakibara Y."/>
        </authorList>
    </citation>
    <scope>NUCLEOTIDE SEQUENCE</scope>
</reference>
<feature type="region of interest" description="Disordered" evidence="1">
    <location>
        <begin position="34"/>
        <end position="54"/>
    </location>
</feature>
<sequence length="121" mass="13423">MENLGRRQPQGGLEETQDAPWPFPLLKEVHTGVGTERRGRRAGGGCPKEGDAASRTRGQAGFDLLLDDLYELLSDSLTRTRLIAYPVQAQIRISARFLLVTLQEATIAVCTLFWPSRNSKL</sequence>
<proteinExistence type="predicted"/>